<evidence type="ECO:0000313" key="7">
    <source>
        <dbReference type="Proteomes" id="UP000198916"/>
    </source>
</evidence>
<dbReference type="Pfam" id="PF00072">
    <property type="entry name" value="Response_reg"/>
    <property type="match status" value="1"/>
</dbReference>
<keyword evidence="1 3" id="KW-0597">Phosphoprotein</keyword>
<dbReference type="Gene3D" id="3.40.50.2300">
    <property type="match status" value="1"/>
</dbReference>
<dbReference type="Proteomes" id="UP000198916">
    <property type="component" value="Unassembled WGS sequence"/>
</dbReference>
<feature type="domain" description="HTH LytTR-type" evidence="5">
    <location>
        <begin position="142"/>
        <end position="201"/>
    </location>
</feature>
<gene>
    <name evidence="6" type="ORF">SAMN05421740_104287</name>
</gene>
<dbReference type="EMBL" id="FNZR01000004">
    <property type="protein sequence ID" value="SEL32935.1"/>
    <property type="molecule type" value="Genomic_DNA"/>
</dbReference>
<evidence type="ECO:0000256" key="2">
    <source>
        <dbReference type="ARBA" id="ARBA00023012"/>
    </source>
</evidence>
<dbReference type="Gene3D" id="2.40.50.1020">
    <property type="entry name" value="LytTr DNA-binding domain"/>
    <property type="match status" value="1"/>
</dbReference>
<dbReference type="Pfam" id="PF04397">
    <property type="entry name" value="LytTR"/>
    <property type="match status" value="1"/>
</dbReference>
<evidence type="ECO:0000259" key="4">
    <source>
        <dbReference type="PROSITE" id="PS50110"/>
    </source>
</evidence>
<dbReference type="InterPro" id="IPR011006">
    <property type="entry name" value="CheY-like_superfamily"/>
</dbReference>
<evidence type="ECO:0000256" key="3">
    <source>
        <dbReference type="PROSITE-ProRule" id="PRU00169"/>
    </source>
</evidence>
<keyword evidence="7" id="KW-1185">Reference proteome</keyword>
<keyword evidence="2" id="KW-0902">Two-component regulatory system</keyword>
<dbReference type="SMART" id="SM00850">
    <property type="entry name" value="LytTR"/>
    <property type="match status" value="1"/>
</dbReference>
<dbReference type="PROSITE" id="PS50110">
    <property type="entry name" value="RESPONSE_REGULATORY"/>
    <property type="match status" value="1"/>
</dbReference>
<accession>A0A1H7PCD1</accession>
<reference evidence="7" key="1">
    <citation type="submission" date="2016-10" db="EMBL/GenBank/DDBJ databases">
        <authorList>
            <person name="Varghese N."/>
            <person name="Submissions S."/>
        </authorList>
    </citation>
    <scope>NUCLEOTIDE SEQUENCE [LARGE SCALE GENOMIC DNA]</scope>
    <source>
        <strain evidence="7">Jip14</strain>
    </source>
</reference>
<dbReference type="OrthoDB" id="1646880at2"/>
<dbReference type="RefSeq" id="WP_090605863.1">
    <property type="nucleotide sequence ID" value="NZ_FNZR01000004.1"/>
</dbReference>
<dbReference type="InterPro" id="IPR007492">
    <property type="entry name" value="LytTR_DNA-bd_dom"/>
</dbReference>
<dbReference type="STRING" id="332977.SAMN05421740_104287"/>
<evidence type="ECO:0000313" key="6">
    <source>
        <dbReference type="EMBL" id="SEL32935.1"/>
    </source>
</evidence>
<dbReference type="GO" id="GO:0003677">
    <property type="term" value="F:DNA binding"/>
    <property type="evidence" value="ECO:0007669"/>
    <property type="project" value="InterPro"/>
</dbReference>
<feature type="modified residue" description="4-aspartylphosphate" evidence="3">
    <location>
        <position position="55"/>
    </location>
</feature>
<evidence type="ECO:0000259" key="5">
    <source>
        <dbReference type="PROSITE" id="PS50930"/>
    </source>
</evidence>
<dbReference type="InterPro" id="IPR050595">
    <property type="entry name" value="Bact_response_regulator"/>
</dbReference>
<dbReference type="GO" id="GO:0000160">
    <property type="term" value="P:phosphorelay signal transduction system"/>
    <property type="evidence" value="ECO:0007669"/>
    <property type="project" value="UniProtKB-KW"/>
</dbReference>
<protein>
    <submittedName>
        <fullName evidence="6">Two component transcriptional regulator, LytTR family</fullName>
    </submittedName>
</protein>
<dbReference type="InterPro" id="IPR001789">
    <property type="entry name" value="Sig_transdc_resp-reg_receiver"/>
</dbReference>
<feature type="domain" description="Response regulatory" evidence="4">
    <location>
        <begin position="5"/>
        <end position="120"/>
    </location>
</feature>
<dbReference type="AlphaFoldDB" id="A0A1H7PCD1"/>
<sequence>MKRKKILIVEDQLIITMDLEYMLEELNYQVCGVSTTYEDAVSAIKSSQPDLILIDIILSGEKTGIDLAHKINSTFRIPFIFLTSHADRGTIEAAKSTKPAGYIVKPFNRNDVYASIEIAFNNIEMRDENSNIFLPDGKHKTKIHIDEMIYAHAEGNYTTFITTKRKIVLRKCLKEVSETILNNKKFVRIHKSYLINRDAIRARSASNILLNNGENVPLGRAYAGCLY</sequence>
<dbReference type="PANTHER" id="PTHR44591:SF14">
    <property type="entry name" value="PROTEIN PILG"/>
    <property type="match status" value="1"/>
</dbReference>
<dbReference type="SUPFAM" id="SSF52172">
    <property type="entry name" value="CheY-like"/>
    <property type="match status" value="1"/>
</dbReference>
<name>A0A1H7PCD1_9SPHI</name>
<dbReference type="CDD" id="cd17534">
    <property type="entry name" value="REC_DC-like"/>
    <property type="match status" value="1"/>
</dbReference>
<evidence type="ECO:0000256" key="1">
    <source>
        <dbReference type="ARBA" id="ARBA00022553"/>
    </source>
</evidence>
<dbReference type="PROSITE" id="PS50930">
    <property type="entry name" value="HTH_LYTTR"/>
    <property type="match status" value="1"/>
</dbReference>
<proteinExistence type="predicted"/>
<dbReference type="PANTHER" id="PTHR44591">
    <property type="entry name" value="STRESS RESPONSE REGULATOR PROTEIN 1"/>
    <property type="match status" value="1"/>
</dbReference>
<organism evidence="6 7">
    <name type="scientific">Parapedobacter koreensis</name>
    <dbReference type="NCBI Taxonomy" id="332977"/>
    <lineage>
        <taxon>Bacteria</taxon>
        <taxon>Pseudomonadati</taxon>
        <taxon>Bacteroidota</taxon>
        <taxon>Sphingobacteriia</taxon>
        <taxon>Sphingobacteriales</taxon>
        <taxon>Sphingobacteriaceae</taxon>
        <taxon>Parapedobacter</taxon>
    </lineage>
</organism>
<dbReference type="SMART" id="SM00448">
    <property type="entry name" value="REC"/>
    <property type="match status" value="1"/>
</dbReference>